<feature type="signal peptide" evidence="2">
    <location>
        <begin position="1"/>
        <end position="24"/>
    </location>
</feature>
<dbReference type="EMBL" id="AYZF01000008">
    <property type="protein sequence ID" value="KRN06924.1"/>
    <property type="molecule type" value="Genomic_DNA"/>
</dbReference>
<evidence type="ECO:0000313" key="4">
    <source>
        <dbReference type="EMBL" id="KRN06924.1"/>
    </source>
</evidence>
<evidence type="ECO:0000313" key="5">
    <source>
        <dbReference type="Proteomes" id="UP000050961"/>
    </source>
</evidence>
<feature type="domain" description="Solute-binding protein family 3/N-terminal" evidence="3">
    <location>
        <begin position="47"/>
        <end position="267"/>
    </location>
</feature>
<dbReference type="STRING" id="1423806.FD15_GL000487"/>
<keyword evidence="1 2" id="KW-0732">Signal</keyword>
<feature type="chain" id="PRO_5039144589" evidence="2">
    <location>
        <begin position="25"/>
        <end position="270"/>
    </location>
</feature>
<dbReference type="SUPFAM" id="SSF53850">
    <property type="entry name" value="Periplasmic binding protein-like II"/>
    <property type="match status" value="1"/>
</dbReference>
<dbReference type="PANTHER" id="PTHR35936">
    <property type="entry name" value="MEMBRANE-BOUND LYTIC MUREIN TRANSGLYCOSYLASE F"/>
    <property type="match status" value="1"/>
</dbReference>
<keyword evidence="5" id="KW-1185">Reference proteome</keyword>
<dbReference type="PROSITE" id="PS51257">
    <property type="entry name" value="PROKAR_LIPOPROTEIN"/>
    <property type="match status" value="1"/>
</dbReference>
<comment type="caution">
    <text evidence="4">The sequence shown here is derived from an EMBL/GenBank/DDBJ whole genome shotgun (WGS) entry which is preliminary data.</text>
</comment>
<organism evidence="4 5">
    <name type="scientific">Liquorilactobacillus sucicola DSM 21376 = JCM 15457</name>
    <dbReference type="NCBI Taxonomy" id="1423806"/>
    <lineage>
        <taxon>Bacteria</taxon>
        <taxon>Bacillati</taxon>
        <taxon>Bacillota</taxon>
        <taxon>Bacilli</taxon>
        <taxon>Lactobacillales</taxon>
        <taxon>Lactobacillaceae</taxon>
        <taxon>Liquorilactobacillus</taxon>
    </lineage>
</organism>
<dbReference type="eggNOG" id="COG0834">
    <property type="taxonomic scope" value="Bacteria"/>
</dbReference>
<dbReference type="PANTHER" id="PTHR35936:SF35">
    <property type="entry name" value="L-CYSTINE-BINDING PROTEIN TCYJ"/>
    <property type="match status" value="1"/>
</dbReference>
<reference evidence="4 5" key="1">
    <citation type="journal article" date="2015" name="Genome Announc.">
        <title>Expanding the biotechnology potential of lactobacilli through comparative genomics of 213 strains and associated genera.</title>
        <authorList>
            <person name="Sun Z."/>
            <person name="Harris H.M."/>
            <person name="McCann A."/>
            <person name="Guo C."/>
            <person name="Argimon S."/>
            <person name="Zhang W."/>
            <person name="Yang X."/>
            <person name="Jeffery I.B."/>
            <person name="Cooney J.C."/>
            <person name="Kagawa T.F."/>
            <person name="Liu W."/>
            <person name="Song Y."/>
            <person name="Salvetti E."/>
            <person name="Wrobel A."/>
            <person name="Rasinkangas P."/>
            <person name="Parkhill J."/>
            <person name="Rea M.C."/>
            <person name="O'Sullivan O."/>
            <person name="Ritari J."/>
            <person name="Douillard F.P."/>
            <person name="Paul Ross R."/>
            <person name="Yang R."/>
            <person name="Briner A.E."/>
            <person name="Felis G.E."/>
            <person name="de Vos W.M."/>
            <person name="Barrangou R."/>
            <person name="Klaenhammer T.R."/>
            <person name="Caufield P.W."/>
            <person name="Cui Y."/>
            <person name="Zhang H."/>
            <person name="O'Toole P.W."/>
        </authorList>
    </citation>
    <scope>NUCLEOTIDE SEQUENCE [LARGE SCALE GENOMIC DNA]</scope>
    <source>
        <strain evidence="4 5">DSM 21376</strain>
    </source>
</reference>
<dbReference type="OrthoDB" id="8613538at2"/>
<evidence type="ECO:0000259" key="3">
    <source>
        <dbReference type="SMART" id="SM00062"/>
    </source>
</evidence>
<gene>
    <name evidence="4" type="ORF">FD15_GL000487</name>
</gene>
<accession>A0A023CWY3</accession>
<dbReference type="RefSeq" id="WP_034988453.1">
    <property type="nucleotide sequence ID" value="NZ_AYZF01000008.1"/>
</dbReference>
<dbReference type="AlphaFoldDB" id="A0A023CWY3"/>
<name>A0A023CWY3_9LACO</name>
<dbReference type="SMART" id="SM00062">
    <property type="entry name" value="PBPb"/>
    <property type="match status" value="1"/>
</dbReference>
<dbReference type="Pfam" id="PF00497">
    <property type="entry name" value="SBP_bac_3"/>
    <property type="match status" value="1"/>
</dbReference>
<dbReference type="Proteomes" id="UP000050961">
    <property type="component" value="Unassembled WGS sequence"/>
</dbReference>
<sequence length="270" mass="29566">MKLNKLFKKAFVVANVLAAGVVLAACSSNSKSSSKDSYKSELNQKGTLTIGLEGTYSPYSYRKDGKLTGFEVELGNKLAREMGLKAKFVPTKWDGLVAGLGSNKYDVVLNNITATPARAKSYIFSKPYIYSRYALITRQGDDSIKTLKDVKGKKLAEGTGTNNELVAKQNGATIVPSGDFVTSLSLIRQKRVDATVNAREAWYSYKKTNSTEGLVYHDVSSEKEPAKIVGLFNKKSTKLRSETNKALKTLRADGTLKKLSQKYFGADITE</sequence>
<evidence type="ECO:0000256" key="2">
    <source>
        <dbReference type="SAM" id="SignalP"/>
    </source>
</evidence>
<dbReference type="PATRIC" id="fig|1423806.3.peg.495"/>
<proteinExistence type="predicted"/>
<evidence type="ECO:0000256" key="1">
    <source>
        <dbReference type="ARBA" id="ARBA00022729"/>
    </source>
</evidence>
<protein>
    <submittedName>
        <fullName evidence="4">L-cystine ABC superfamily ATP binding cassette transporter, binding protein YckK</fullName>
    </submittedName>
</protein>
<dbReference type="InterPro" id="IPR001638">
    <property type="entry name" value="Solute-binding_3/MltF_N"/>
</dbReference>
<dbReference type="Gene3D" id="3.40.190.10">
    <property type="entry name" value="Periplasmic binding protein-like II"/>
    <property type="match status" value="2"/>
</dbReference>